<dbReference type="RefSeq" id="WP_191693688.1">
    <property type="nucleotide sequence ID" value="NZ_JACSQN010000004.1"/>
</dbReference>
<dbReference type="Pfam" id="PF00494">
    <property type="entry name" value="SQS_PSY"/>
    <property type="match status" value="1"/>
</dbReference>
<keyword evidence="5" id="KW-1185">Reference proteome</keyword>
<dbReference type="Proteomes" id="UP000626786">
    <property type="component" value="Unassembled WGS sequence"/>
</dbReference>
<dbReference type="SFLD" id="SFLDS00005">
    <property type="entry name" value="Isoprenoid_Synthase_Type_I"/>
    <property type="match status" value="1"/>
</dbReference>
<dbReference type="PANTHER" id="PTHR31480">
    <property type="entry name" value="BIFUNCTIONAL LYCOPENE CYCLASE/PHYTOENE SYNTHASE"/>
    <property type="match status" value="1"/>
</dbReference>
<dbReference type="InterPro" id="IPR019845">
    <property type="entry name" value="Squalene/phytoene_synthase_CS"/>
</dbReference>
<dbReference type="InterPro" id="IPR033904">
    <property type="entry name" value="Trans_IPPS_HH"/>
</dbReference>
<protein>
    <submittedName>
        <fullName evidence="4">Phytoene/squalene synthase family protein</fullName>
    </submittedName>
</protein>
<sequence length="287" mass="32905">MQIHGNPSLVEDYKYCEGIIKHYSKSFYYAFSTLPQEKANAVYAIYAFCRQADNSVDENPTSASQLVALDHLTDELNRFQQRQEKDLPLWRALRDVFNRFEMDIQPFFDQLKGQRMDIHFTSPDTLTDLEEYSAYVAGSVGKMLLPIIASGTNRDLTQSAVNLGIAMQITNILRDIGEDHLEKDRIYLPTQEMAAFRYTKHELSKGIISDNFIALWESLAMRAEELYADFIDSSAGFDEDSKFAVIASARVYRGILNSVRKNNYDCFRKKNYVSKLEMVKIAAEASF</sequence>
<dbReference type="CDD" id="cd00683">
    <property type="entry name" value="Trans_IPPS_HH"/>
    <property type="match status" value="1"/>
</dbReference>
<accession>A0ABR8U8Z5</accession>
<dbReference type="EMBL" id="JACSQN010000004">
    <property type="protein sequence ID" value="MBD7983984.1"/>
    <property type="molecule type" value="Genomic_DNA"/>
</dbReference>
<reference evidence="4 5" key="1">
    <citation type="submission" date="2020-08" db="EMBL/GenBank/DDBJ databases">
        <title>A Genomic Blueprint of the Chicken Gut Microbiome.</title>
        <authorList>
            <person name="Gilroy R."/>
            <person name="Ravi A."/>
            <person name="Getino M."/>
            <person name="Pursley I."/>
            <person name="Horton D.L."/>
            <person name="Alikhan N.-F."/>
            <person name="Baker D."/>
            <person name="Gharbi K."/>
            <person name="Hall N."/>
            <person name="Watson M."/>
            <person name="Adriaenssens E.M."/>
            <person name="Foster-Nyarko E."/>
            <person name="Jarju S."/>
            <person name="Secka A."/>
            <person name="Antonio M."/>
            <person name="Oren A."/>
            <person name="Chaudhuri R."/>
            <person name="La Ragione R.M."/>
            <person name="Hildebrand F."/>
            <person name="Pallen M.J."/>
        </authorList>
    </citation>
    <scope>NUCLEOTIDE SEQUENCE [LARGE SCALE GENOMIC DNA]</scope>
    <source>
        <strain evidence="4 5">Sa2YVA2</strain>
    </source>
</reference>
<dbReference type="PROSITE" id="PS01045">
    <property type="entry name" value="SQUALEN_PHYTOEN_SYN_2"/>
    <property type="match status" value="1"/>
</dbReference>
<comment type="pathway">
    <text evidence="1">Carotenoid biosynthesis.</text>
</comment>
<evidence type="ECO:0000256" key="3">
    <source>
        <dbReference type="ARBA" id="ARBA00022746"/>
    </source>
</evidence>
<dbReference type="SFLD" id="SFLDG01018">
    <property type="entry name" value="Squalene/Phytoene_Synthase_Lik"/>
    <property type="match status" value="1"/>
</dbReference>
<dbReference type="InterPro" id="IPR044843">
    <property type="entry name" value="Trans_IPPS_bact-type"/>
</dbReference>
<evidence type="ECO:0000256" key="2">
    <source>
        <dbReference type="ARBA" id="ARBA00022679"/>
    </source>
</evidence>
<proteinExistence type="predicted"/>
<comment type="caution">
    <text evidence="4">The sequence shown here is derived from an EMBL/GenBank/DDBJ whole genome shotgun (WGS) entry which is preliminary data.</text>
</comment>
<evidence type="ECO:0000313" key="4">
    <source>
        <dbReference type="EMBL" id="MBD7983984.1"/>
    </source>
</evidence>
<keyword evidence="3" id="KW-0125">Carotenoid biosynthesis</keyword>
<dbReference type="SUPFAM" id="SSF48576">
    <property type="entry name" value="Terpenoid synthases"/>
    <property type="match status" value="1"/>
</dbReference>
<name>A0ABR8U8Z5_9BACL</name>
<evidence type="ECO:0000256" key="1">
    <source>
        <dbReference type="ARBA" id="ARBA00004829"/>
    </source>
</evidence>
<gene>
    <name evidence="4" type="ORF">H9649_05290</name>
</gene>
<dbReference type="SFLD" id="SFLDG01212">
    <property type="entry name" value="Phytoene_synthase_like"/>
    <property type="match status" value="1"/>
</dbReference>
<dbReference type="InterPro" id="IPR002060">
    <property type="entry name" value="Squ/phyt_synthse"/>
</dbReference>
<keyword evidence="2" id="KW-0808">Transferase</keyword>
<evidence type="ECO:0000313" key="5">
    <source>
        <dbReference type="Proteomes" id="UP000626786"/>
    </source>
</evidence>
<organism evidence="4 5">
    <name type="scientific">Sporosarcina quadrami</name>
    <dbReference type="NCBI Taxonomy" id="2762234"/>
    <lineage>
        <taxon>Bacteria</taxon>
        <taxon>Bacillati</taxon>
        <taxon>Bacillota</taxon>
        <taxon>Bacilli</taxon>
        <taxon>Bacillales</taxon>
        <taxon>Caryophanaceae</taxon>
        <taxon>Sporosarcina</taxon>
    </lineage>
</organism>
<dbReference type="InterPro" id="IPR008949">
    <property type="entry name" value="Isoprenoid_synthase_dom_sf"/>
</dbReference>
<dbReference type="Gene3D" id="1.10.600.10">
    <property type="entry name" value="Farnesyl Diphosphate Synthase"/>
    <property type="match status" value="1"/>
</dbReference>